<accession>A0A5B1LR21</accession>
<evidence type="ECO:0000313" key="3">
    <source>
        <dbReference type="Proteomes" id="UP000324351"/>
    </source>
</evidence>
<dbReference type="EMBL" id="VUJW01000018">
    <property type="protein sequence ID" value="KAA1423192.1"/>
    <property type="molecule type" value="Genomic_DNA"/>
</dbReference>
<reference evidence="2 3" key="1">
    <citation type="submission" date="2019-09" db="EMBL/GenBank/DDBJ databases">
        <title>Nocardioides panacisoli sp. nov., isolated from the soil of a ginseng field.</title>
        <authorList>
            <person name="Cho C."/>
        </authorList>
    </citation>
    <scope>NUCLEOTIDE SEQUENCE [LARGE SCALE GENOMIC DNA]</scope>
    <source>
        <strain evidence="2 3">BN140041</strain>
    </source>
</reference>
<gene>
    <name evidence="2" type="ORF">F0U47_20155</name>
</gene>
<dbReference type="AlphaFoldDB" id="A0A5B1LR21"/>
<proteinExistence type="predicted"/>
<comment type="caution">
    <text evidence="2">The sequence shown here is derived from an EMBL/GenBank/DDBJ whole genome shotgun (WGS) entry which is preliminary data.</text>
</comment>
<organism evidence="2 3">
    <name type="scientific">Nocardioides antri</name>
    <dbReference type="NCBI Taxonomy" id="2607659"/>
    <lineage>
        <taxon>Bacteria</taxon>
        <taxon>Bacillati</taxon>
        <taxon>Actinomycetota</taxon>
        <taxon>Actinomycetes</taxon>
        <taxon>Propionibacteriales</taxon>
        <taxon>Nocardioidaceae</taxon>
        <taxon>Nocardioides</taxon>
    </lineage>
</organism>
<evidence type="ECO:0000313" key="2">
    <source>
        <dbReference type="EMBL" id="KAA1423192.1"/>
    </source>
</evidence>
<sequence length="195" mass="22558">MKAKANQRLIEMIMPAMRELRRVLDSKTASDADKLKAVNMVLQRTGFNERHQIDIGLREPSPWERLTGADSTAFRIERGREAVIDPDDDPPALLGRGGNEDTDEALTALLDQRERERAREASTRISNEGHDVVRGDVIGDETQRRAVDPFRVEEKERAEFARRRTEFDPEPVRPEGPAWERYEERVREGVEERRR</sequence>
<evidence type="ECO:0000256" key="1">
    <source>
        <dbReference type="SAM" id="MobiDB-lite"/>
    </source>
</evidence>
<dbReference type="Proteomes" id="UP000324351">
    <property type="component" value="Unassembled WGS sequence"/>
</dbReference>
<feature type="region of interest" description="Disordered" evidence="1">
    <location>
        <begin position="158"/>
        <end position="195"/>
    </location>
</feature>
<protein>
    <submittedName>
        <fullName evidence="2">Uncharacterized protein</fullName>
    </submittedName>
</protein>
<name>A0A5B1LR21_9ACTN</name>
<reference evidence="2 3" key="2">
    <citation type="submission" date="2019-09" db="EMBL/GenBank/DDBJ databases">
        <authorList>
            <person name="Jin C."/>
        </authorList>
    </citation>
    <scope>NUCLEOTIDE SEQUENCE [LARGE SCALE GENOMIC DNA]</scope>
    <source>
        <strain evidence="2 3">BN140041</strain>
    </source>
</reference>
<keyword evidence="3" id="KW-1185">Reference proteome</keyword>
<dbReference type="RefSeq" id="WP_149752290.1">
    <property type="nucleotide sequence ID" value="NZ_VUJW01000018.1"/>
</dbReference>